<evidence type="ECO:0000313" key="1">
    <source>
        <dbReference type="EMBL" id="KAK4003590.1"/>
    </source>
</evidence>
<proteinExistence type="predicted"/>
<name>A0ABQ9YSL1_9CRUS</name>
<protein>
    <submittedName>
        <fullName evidence="1">Uncharacterized protein</fullName>
    </submittedName>
</protein>
<gene>
    <name evidence="1" type="ORF">OUZ56_005347</name>
</gene>
<organism evidence="1 2">
    <name type="scientific">Daphnia magna</name>
    <dbReference type="NCBI Taxonomy" id="35525"/>
    <lineage>
        <taxon>Eukaryota</taxon>
        <taxon>Metazoa</taxon>
        <taxon>Ecdysozoa</taxon>
        <taxon>Arthropoda</taxon>
        <taxon>Crustacea</taxon>
        <taxon>Branchiopoda</taxon>
        <taxon>Diplostraca</taxon>
        <taxon>Cladocera</taxon>
        <taxon>Anomopoda</taxon>
        <taxon>Daphniidae</taxon>
        <taxon>Daphnia</taxon>
    </lineage>
</organism>
<dbReference type="EMBL" id="JAOYFB010000001">
    <property type="protein sequence ID" value="KAK4003590.1"/>
    <property type="molecule type" value="Genomic_DNA"/>
</dbReference>
<reference evidence="1 2" key="1">
    <citation type="journal article" date="2023" name="Nucleic Acids Res.">
        <title>The hologenome of Daphnia magna reveals possible DNA methylation and microbiome-mediated evolution of the host genome.</title>
        <authorList>
            <person name="Chaturvedi A."/>
            <person name="Li X."/>
            <person name="Dhandapani V."/>
            <person name="Marshall H."/>
            <person name="Kissane S."/>
            <person name="Cuenca-Cambronero M."/>
            <person name="Asole G."/>
            <person name="Calvet F."/>
            <person name="Ruiz-Romero M."/>
            <person name="Marangio P."/>
            <person name="Guigo R."/>
            <person name="Rago D."/>
            <person name="Mirbahai L."/>
            <person name="Eastwood N."/>
            <person name="Colbourne J.K."/>
            <person name="Zhou J."/>
            <person name="Mallon E."/>
            <person name="Orsini L."/>
        </authorList>
    </citation>
    <scope>NUCLEOTIDE SEQUENCE [LARGE SCALE GENOMIC DNA]</scope>
    <source>
        <strain evidence="1">LRV0_1</strain>
    </source>
</reference>
<comment type="caution">
    <text evidence="1">The sequence shown here is derived from an EMBL/GenBank/DDBJ whole genome shotgun (WGS) entry which is preliminary data.</text>
</comment>
<sequence>MTLWKKKEISRRKHAELTTVKKEFTTELEKIRIALEQAAEKSKSDAAFMENFFNEKDRVVRELKFQSNQQIKALQDSLEASRISLQVVQLIKKHVFKLQKITQDAEELSNEQLATLNQALGLLQLAVG</sequence>
<evidence type="ECO:0000313" key="2">
    <source>
        <dbReference type="Proteomes" id="UP001234178"/>
    </source>
</evidence>
<dbReference type="Proteomes" id="UP001234178">
    <property type="component" value="Unassembled WGS sequence"/>
</dbReference>
<keyword evidence="2" id="KW-1185">Reference proteome</keyword>
<accession>A0ABQ9YSL1</accession>